<name>A0A6D0PD49_ECOLX</name>
<evidence type="ECO:0000313" key="1">
    <source>
        <dbReference type="EMBL" id="NEM88713.1"/>
    </source>
</evidence>
<dbReference type="AlphaFoldDB" id="A0A6D0PD49"/>
<organism evidence="1 2">
    <name type="scientific">Escherichia coli</name>
    <dbReference type="NCBI Taxonomy" id="562"/>
    <lineage>
        <taxon>Bacteria</taxon>
        <taxon>Pseudomonadati</taxon>
        <taxon>Pseudomonadota</taxon>
        <taxon>Gammaproteobacteria</taxon>
        <taxon>Enterobacterales</taxon>
        <taxon>Enterobacteriaceae</taxon>
        <taxon>Escherichia</taxon>
    </lineage>
</organism>
<dbReference type="Proteomes" id="UP000469708">
    <property type="component" value="Unassembled WGS sequence"/>
</dbReference>
<protein>
    <submittedName>
        <fullName evidence="1">Uncharacterized protein</fullName>
    </submittedName>
</protein>
<reference evidence="1 2" key="1">
    <citation type="submission" date="2020-02" db="EMBL/GenBank/DDBJ databases">
        <authorList>
            <person name="Subbiah M."/>
            <person name="Call D."/>
        </authorList>
    </citation>
    <scope>NUCLEOTIDE SEQUENCE [LARGE SCALE GENOMIC DNA]</scope>
    <source>
        <strain evidence="1 2">8375wC2</strain>
    </source>
</reference>
<sequence>MKPTDLTPGQRVLITPELGPKTPLHGTFLRRVPRQCGRAAYSVFRIDEFVEQNGPDDKGDTPMSDSCISRRVQPLEVRT</sequence>
<proteinExistence type="predicted"/>
<gene>
    <name evidence="1" type="ORF">G3V95_25265</name>
</gene>
<dbReference type="RefSeq" id="WP_032217852.1">
    <property type="nucleotide sequence ID" value="NZ_BGDY01000050.1"/>
</dbReference>
<comment type="caution">
    <text evidence="1">The sequence shown here is derived from an EMBL/GenBank/DDBJ whole genome shotgun (WGS) entry which is preliminary data.</text>
</comment>
<dbReference type="EMBL" id="JAAGYI010000134">
    <property type="protein sequence ID" value="NEM88713.1"/>
    <property type="molecule type" value="Genomic_DNA"/>
</dbReference>
<evidence type="ECO:0000313" key="2">
    <source>
        <dbReference type="Proteomes" id="UP000469708"/>
    </source>
</evidence>
<accession>A0A6D0PD49</accession>